<gene>
    <name evidence="2" type="ORF">D3870_21340</name>
</gene>
<keyword evidence="3" id="KW-1185">Reference proteome</keyword>
<accession>A0A418WW44</accession>
<dbReference type="Proteomes" id="UP000285190">
    <property type="component" value="Unassembled WGS sequence"/>
</dbReference>
<evidence type="ECO:0000313" key="3">
    <source>
        <dbReference type="Proteomes" id="UP000285190"/>
    </source>
</evidence>
<evidence type="ECO:0000313" key="2">
    <source>
        <dbReference type="EMBL" id="RJF96915.1"/>
    </source>
</evidence>
<sequence length="288" mass="31908">MKATESPLTSQLFAAFSSANEIRSRGENDRTMEEILGEISGIRKKLAAPEVVAAAAKKLEGAKALLEKIKETIETKNAEMVQVNGQLPDMSPLFDKRTSLLADVELGIATATDLAALDEEIEAARERNCPEWQKGDKITEHIDQLIEGLQRKAECQAQEIEELTSELKEVSLQAILRIALDKAERYTKRAMETAQLYGEVLTLNKMLNAAHWGDHFNGLLGLPFEENALIPALNAPPFSGDRHPYGYFLLDVERMGIRNQPVCKRPPEIASLAEAGAIIPEIFIRFAE</sequence>
<keyword evidence="1" id="KW-0175">Coiled coil</keyword>
<feature type="coiled-coil region" evidence="1">
    <location>
        <begin position="146"/>
        <end position="173"/>
    </location>
</feature>
<dbReference type="AlphaFoldDB" id="A0A418WW44"/>
<dbReference type="EMBL" id="QYUN01000003">
    <property type="protein sequence ID" value="RJF96915.1"/>
    <property type="molecule type" value="Genomic_DNA"/>
</dbReference>
<proteinExistence type="predicted"/>
<organism evidence="2 3">
    <name type="scientific">Noviherbaspirillum cavernae</name>
    <dbReference type="NCBI Taxonomy" id="2320862"/>
    <lineage>
        <taxon>Bacteria</taxon>
        <taxon>Pseudomonadati</taxon>
        <taxon>Pseudomonadota</taxon>
        <taxon>Betaproteobacteria</taxon>
        <taxon>Burkholderiales</taxon>
        <taxon>Oxalobacteraceae</taxon>
        <taxon>Noviherbaspirillum</taxon>
    </lineage>
</organism>
<comment type="caution">
    <text evidence="2">The sequence shown here is derived from an EMBL/GenBank/DDBJ whole genome shotgun (WGS) entry which is preliminary data.</text>
</comment>
<reference evidence="2 3" key="1">
    <citation type="submission" date="2018-09" db="EMBL/GenBank/DDBJ databases">
        <authorList>
            <person name="Zhu H."/>
        </authorList>
    </citation>
    <scope>NUCLEOTIDE SEQUENCE [LARGE SCALE GENOMIC DNA]</scope>
    <source>
        <strain evidence="2 3">K2R10-39</strain>
    </source>
</reference>
<dbReference type="RefSeq" id="WP_119743053.1">
    <property type="nucleotide sequence ID" value="NZ_QYUN01000003.1"/>
</dbReference>
<feature type="coiled-coil region" evidence="1">
    <location>
        <begin position="52"/>
        <end position="86"/>
    </location>
</feature>
<name>A0A418WW44_9BURK</name>
<evidence type="ECO:0000256" key="1">
    <source>
        <dbReference type="SAM" id="Coils"/>
    </source>
</evidence>
<protein>
    <submittedName>
        <fullName evidence="2">Uncharacterized protein</fullName>
    </submittedName>
</protein>